<evidence type="ECO:0000256" key="1">
    <source>
        <dbReference type="SAM" id="MobiDB-lite"/>
    </source>
</evidence>
<dbReference type="EMBL" id="JACEIK010003367">
    <property type="protein sequence ID" value="MCD9641453.1"/>
    <property type="molecule type" value="Genomic_DNA"/>
</dbReference>
<feature type="compositionally biased region" description="Basic residues" evidence="1">
    <location>
        <begin position="1"/>
        <end position="10"/>
    </location>
</feature>
<dbReference type="PANTHER" id="PTHR33233">
    <property type="entry name" value="ENDONUCLEASE/EXONUCLEASE/PHOSPHATASE"/>
    <property type="match status" value="1"/>
</dbReference>
<evidence type="ECO:0000313" key="3">
    <source>
        <dbReference type="Proteomes" id="UP000823775"/>
    </source>
</evidence>
<protein>
    <submittedName>
        <fullName evidence="2">Uncharacterized protein</fullName>
    </submittedName>
</protein>
<evidence type="ECO:0000313" key="2">
    <source>
        <dbReference type="EMBL" id="MCD9641453.1"/>
    </source>
</evidence>
<accession>A0ABS8V5C7</accession>
<comment type="caution">
    <text evidence="2">The sequence shown here is derived from an EMBL/GenBank/DDBJ whole genome shotgun (WGS) entry which is preliminary data.</text>
</comment>
<name>A0ABS8V5C7_DATST</name>
<feature type="region of interest" description="Disordered" evidence="1">
    <location>
        <begin position="1"/>
        <end position="38"/>
    </location>
</feature>
<feature type="region of interest" description="Disordered" evidence="1">
    <location>
        <begin position="242"/>
        <end position="265"/>
    </location>
</feature>
<feature type="compositionally biased region" description="Basic and acidic residues" evidence="1">
    <location>
        <begin position="11"/>
        <end position="28"/>
    </location>
</feature>
<dbReference type="Proteomes" id="UP000823775">
    <property type="component" value="Unassembled WGS sequence"/>
</dbReference>
<dbReference type="PANTHER" id="PTHR33233:SF17">
    <property type="entry name" value="DUF4283 DOMAIN-CONTAINING PROTEIN"/>
    <property type="match status" value="1"/>
</dbReference>
<sequence>MGRGRPRKIRPREELQLDVRNKGNKAKDTGSSGSGKVKRSISMELETATVQLENSVPLVLNSPVSIGPELSKEGGHSVNGVQGEKGEDIVQHKLDLQEQKVETKWGTLFTGTRLTNRGRDLSFVAPTIADGRKVVQLLDIEVERENEKWRKAVILCSTKEKIVPTKKPSMEKVWQKKEPQIKKPEDQVNLQSQVEFPCLTKSPERWREAKGKSAAKSRNMIQTIRDVTILNGFSMLAESSQKAVDSQVGNSKDGGDVQESIFLND</sequence>
<reference evidence="2 3" key="1">
    <citation type="journal article" date="2021" name="BMC Genomics">
        <title>Datura genome reveals duplications of psychoactive alkaloid biosynthetic genes and high mutation rate following tissue culture.</title>
        <authorList>
            <person name="Rajewski A."/>
            <person name="Carter-House D."/>
            <person name="Stajich J."/>
            <person name="Litt A."/>
        </authorList>
    </citation>
    <scope>NUCLEOTIDE SEQUENCE [LARGE SCALE GENOMIC DNA]</scope>
    <source>
        <strain evidence="2">AR-01</strain>
    </source>
</reference>
<keyword evidence="3" id="KW-1185">Reference proteome</keyword>
<organism evidence="2 3">
    <name type="scientific">Datura stramonium</name>
    <name type="common">Jimsonweed</name>
    <name type="synonym">Common thornapple</name>
    <dbReference type="NCBI Taxonomy" id="4076"/>
    <lineage>
        <taxon>Eukaryota</taxon>
        <taxon>Viridiplantae</taxon>
        <taxon>Streptophyta</taxon>
        <taxon>Embryophyta</taxon>
        <taxon>Tracheophyta</taxon>
        <taxon>Spermatophyta</taxon>
        <taxon>Magnoliopsida</taxon>
        <taxon>eudicotyledons</taxon>
        <taxon>Gunneridae</taxon>
        <taxon>Pentapetalae</taxon>
        <taxon>asterids</taxon>
        <taxon>lamiids</taxon>
        <taxon>Solanales</taxon>
        <taxon>Solanaceae</taxon>
        <taxon>Solanoideae</taxon>
        <taxon>Datureae</taxon>
        <taxon>Datura</taxon>
    </lineage>
</organism>
<gene>
    <name evidence="2" type="ORF">HAX54_027638</name>
</gene>
<proteinExistence type="predicted"/>